<dbReference type="Proteomes" id="UP000031532">
    <property type="component" value="Unassembled WGS sequence"/>
</dbReference>
<dbReference type="SUPFAM" id="SSF88946">
    <property type="entry name" value="Sigma2 domain of RNA polymerase sigma factors"/>
    <property type="match status" value="1"/>
</dbReference>
<feature type="domain" description="RNA polymerase sigma factor 70 region 4 type 2" evidence="2">
    <location>
        <begin position="119"/>
        <end position="170"/>
    </location>
</feature>
<dbReference type="RefSeq" id="WP_039716943.1">
    <property type="nucleotide sequence ID" value="NZ_JTJC03000004.1"/>
</dbReference>
<dbReference type="AlphaFoldDB" id="A0A9X5I5V8"/>
<keyword evidence="5" id="KW-1185">Reference proteome</keyword>
<dbReference type="GO" id="GO:0006352">
    <property type="term" value="P:DNA-templated transcription initiation"/>
    <property type="evidence" value="ECO:0007669"/>
    <property type="project" value="InterPro"/>
</dbReference>
<dbReference type="PANTHER" id="PTHR47756">
    <property type="entry name" value="BLL6612 PROTEIN-RELATED"/>
    <property type="match status" value="1"/>
</dbReference>
<dbReference type="InterPro" id="IPR013324">
    <property type="entry name" value="RNA_pol_sigma_r3/r4-like"/>
</dbReference>
<proteinExistence type="predicted"/>
<dbReference type="Pfam" id="PF08281">
    <property type="entry name" value="Sigma70_r4_2"/>
    <property type="match status" value="1"/>
</dbReference>
<reference evidence="4 5" key="1">
    <citation type="journal article" date="2015" name="Genome Announc.">
        <title>Draft Genome Sequence of the Terrestrial Cyanobacterium Scytonema millei VB511283, Isolated from Eastern India.</title>
        <authorList>
            <person name="Sen D."/>
            <person name="Chandrababunaidu M.M."/>
            <person name="Singh D."/>
            <person name="Sanghi N."/>
            <person name="Ghorai A."/>
            <person name="Mishra G.P."/>
            <person name="Madduluri M."/>
            <person name="Adhikary S.P."/>
            <person name="Tripathy S."/>
        </authorList>
    </citation>
    <scope>NUCLEOTIDE SEQUENCE [LARGE SCALE GENOMIC DNA]</scope>
    <source>
        <strain evidence="4 5">VB511283</strain>
    </source>
</reference>
<dbReference type="SUPFAM" id="SSF88659">
    <property type="entry name" value="Sigma3 and sigma4 domains of RNA polymerase sigma factors"/>
    <property type="match status" value="1"/>
</dbReference>
<dbReference type="InterPro" id="IPR007627">
    <property type="entry name" value="RNA_pol_sigma70_r2"/>
</dbReference>
<evidence type="ECO:0000313" key="5">
    <source>
        <dbReference type="Proteomes" id="UP000031532"/>
    </source>
</evidence>
<protein>
    <submittedName>
        <fullName evidence="4">RNA polymerase sigma factor</fullName>
    </submittedName>
</protein>
<feature type="domain" description="RNA polymerase sigma-70 region 2" evidence="1">
    <location>
        <begin position="23"/>
        <end position="84"/>
    </location>
</feature>
<dbReference type="Pfam" id="PF04542">
    <property type="entry name" value="Sigma70_r2"/>
    <property type="match status" value="1"/>
</dbReference>
<evidence type="ECO:0000259" key="1">
    <source>
        <dbReference type="Pfam" id="PF04542"/>
    </source>
</evidence>
<dbReference type="PANTHER" id="PTHR47756:SF2">
    <property type="entry name" value="BLL6612 PROTEIN"/>
    <property type="match status" value="1"/>
</dbReference>
<dbReference type="Pfam" id="PF20239">
    <property type="entry name" value="DUF6596"/>
    <property type="match status" value="1"/>
</dbReference>
<dbReference type="InterPro" id="IPR036388">
    <property type="entry name" value="WH-like_DNA-bd_sf"/>
</dbReference>
<dbReference type="OrthoDB" id="9780299at2"/>
<accession>A0A9X5I5V8</accession>
<dbReference type="InterPro" id="IPR046531">
    <property type="entry name" value="DUF6596"/>
</dbReference>
<sequence length="418" mass="46225">MTPNAKSADVAQAIASVYRAEWGQIVATLIRLIGDFDIAEEAAQEAFAAAVNQWHSSGIPALPRAWIIKTARYKAIDRLRRRTRLSEKLEWYAASGLIPSSEEPTYDSDEIPDDRLRLIFTCCHPALAIEAQVALTLRMLGGLETDEIARAFLVPTATMAQRLVRAKRKIRDAGIPYKVPEIGDLSPRVDAVLTTIYLIFNEGYAATKGEAMVRADLCAEAIRLGQLVRKLMLPQPPSEVTALVALMLLHDSRRDARLDEAGDLVLLEDQNRQRWDRQQITEALPLVEEALRGGTGVFALQAAIAALHCQAARAEETDWAQIVQLYELLERLQPSPIVSLNRAVAIAMVDGASAALGLVDALATQLDGYHLFHATRADLLRRVGALESAAHSYTRALTLVANDSERRFLERRLREVQL</sequence>
<organism evidence="4 5">
    <name type="scientific">Scytonema millei VB511283</name>
    <dbReference type="NCBI Taxonomy" id="1245923"/>
    <lineage>
        <taxon>Bacteria</taxon>
        <taxon>Bacillati</taxon>
        <taxon>Cyanobacteriota</taxon>
        <taxon>Cyanophyceae</taxon>
        <taxon>Nostocales</taxon>
        <taxon>Scytonemataceae</taxon>
        <taxon>Scytonema</taxon>
    </lineage>
</organism>
<evidence type="ECO:0000313" key="4">
    <source>
        <dbReference type="EMBL" id="NHC36406.1"/>
    </source>
</evidence>
<name>A0A9X5I5V8_9CYAN</name>
<dbReference type="GO" id="GO:0016987">
    <property type="term" value="F:sigma factor activity"/>
    <property type="evidence" value="ECO:0007669"/>
    <property type="project" value="InterPro"/>
</dbReference>
<dbReference type="InterPro" id="IPR013325">
    <property type="entry name" value="RNA_pol_sigma_r2"/>
</dbReference>
<dbReference type="GO" id="GO:0003677">
    <property type="term" value="F:DNA binding"/>
    <property type="evidence" value="ECO:0007669"/>
    <property type="project" value="InterPro"/>
</dbReference>
<evidence type="ECO:0000259" key="3">
    <source>
        <dbReference type="Pfam" id="PF20239"/>
    </source>
</evidence>
<gene>
    <name evidence="4" type="ORF">QH73_0017425</name>
</gene>
<dbReference type="EMBL" id="JTJC03000004">
    <property type="protein sequence ID" value="NHC36406.1"/>
    <property type="molecule type" value="Genomic_DNA"/>
</dbReference>
<dbReference type="Gene3D" id="1.10.10.10">
    <property type="entry name" value="Winged helix-like DNA-binding domain superfamily/Winged helix DNA-binding domain"/>
    <property type="match status" value="1"/>
</dbReference>
<evidence type="ECO:0000259" key="2">
    <source>
        <dbReference type="Pfam" id="PF08281"/>
    </source>
</evidence>
<feature type="domain" description="DUF6596" evidence="3">
    <location>
        <begin position="188"/>
        <end position="290"/>
    </location>
</feature>
<dbReference type="InterPro" id="IPR013249">
    <property type="entry name" value="RNA_pol_sigma70_r4_t2"/>
</dbReference>
<comment type="caution">
    <text evidence="4">The sequence shown here is derived from an EMBL/GenBank/DDBJ whole genome shotgun (WGS) entry which is preliminary data.</text>
</comment>
<dbReference type="Gene3D" id="1.10.1740.10">
    <property type="match status" value="1"/>
</dbReference>